<reference evidence="2" key="1">
    <citation type="submission" date="2020-01" db="EMBL/GenBank/DDBJ databases">
        <authorList>
            <consortium name="DOE Joint Genome Institute"/>
            <person name="Haridas S."/>
            <person name="Albert R."/>
            <person name="Binder M."/>
            <person name="Bloem J."/>
            <person name="Labutti K."/>
            <person name="Salamov A."/>
            <person name="Andreopoulos B."/>
            <person name="Baker S.E."/>
            <person name="Barry K."/>
            <person name="Bills G."/>
            <person name="Bluhm B.H."/>
            <person name="Cannon C."/>
            <person name="Castanera R."/>
            <person name="Culley D.E."/>
            <person name="Daum C."/>
            <person name="Ezra D."/>
            <person name="Gonzalez J.B."/>
            <person name="Henrissat B."/>
            <person name="Kuo A."/>
            <person name="Liang C."/>
            <person name="Lipzen A."/>
            <person name="Lutzoni F."/>
            <person name="Magnuson J."/>
            <person name="Mondo S."/>
            <person name="Nolan M."/>
            <person name="Ohm R."/>
            <person name="Pangilinan J."/>
            <person name="Park H.-J."/>
            <person name="Ramirez L."/>
            <person name="Alfaro M."/>
            <person name="Sun H."/>
            <person name="Tritt A."/>
            <person name="Yoshinaga Y."/>
            <person name="Zwiers L.-H."/>
            <person name="Turgeon B.G."/>
            <person name="Goodwin S.B."/>
            <person name="Spatafora J.W."/>
            <person name="Crous P.W."/>
            <person name="Grigoriev I.V."/>
        </authorList>
    </citation>
    <scope>NUCLEOTIDE SEQUENCE</scope>
    <source>
        <strain evidence="2">P77</strain>
    </source>
</reference>
<dbReference type="InterPro" id="IPR036291">
    <property type="entry name" value="NAD(P)-bd_dom_sf"/>
</dbReference>
<evidence type="ECO:0000256" key="1">
    <source>
        <dbReference type="ARBA" id="ARBA00023002"/>
    </source>
</evidence>
<dbReference type="GO" id="GO:0016491">
    <property type="term" value="F:oxidoreductase activity"/>
    <property type="evidence" value="ECO:0007669"/>
    <property type="project" value="UniProtKB-KW"/>
</dbReference>
<proteinExistence type="predicted"/>
<dbReference type="EMBL" id="ML975382">
    <property type="protein sequence ID" value="KAF1830844.1"/>
    <property type="molecule type" value="Genomic_DNA"/>
</dbReference>
<dbReference type="Proteomes" id="UP000800040">
    <property type="component" value="Unassembled WGS sequence"/>
</dbReference>
<evidence type="ECO:0000313" key="2">
    <source>
        <dbReference type="EMBL" id="KAF1830844.1"/>
    </source>
</evidence>
<organism evidence="2 3">
    <name type="scientific">Decorospora gaudefroyi</name>
    <dbReference type="NCBI Taxonomy" id="184978"/>
    <lineage>
        <taxon>Eukaryota</taxon>
        <taxon>Fungi</taxon>
        <taxon>Dikarya</taxon>
        <taxon>Ascomycota</taxon>
        <taxon>Pezizomycotina</taxon>
        <taxon>Dothideomycetes</taxon>
        <taxon>Pleosporomycetidae</taxon>
        <taxon>Pleosporales</taxon>
        <taxon>Pleosporineae</taxon>
        <taxon>Pleosporaceae</taxon>
        <taxon>Decorospora</taxon>
    </lineage>
</organism>
<dbReference type="Gene3D" id="3.40.50.720">
    <property type="entry name" value="NAD(P)-binding Rossmann-like Domain"/>
    <property type="match status" value="1"/>
</dbReference>
<keyword evidence="1" id="KW-0560">Oxidoreductase</keyword>
<dbReference type="OrthoDB" id="542013at2759"/>
<protein>
    <submittedName>
        <fullName evidence="2">NAD(P)-binding protein</fullName>
    </submittedName>
</protein>
<accession>A0A6A5K8R2</accession>
<dbReference type="InterPro" id="IPR002347">
    <property type="entry name" value="SDR_fam"/>
</dbReference>
<evidence type="ECO:0000313" key="3">
    <source>
        <dbReference type="Proteomes" id="UP000800040"/>
    </source>
</evidence>
<keyword evidence="3" id="KW-1185">Reference proteome</keyword>
<dbReference type="Pfam" id="PF00106">
    <property type="entry name" value="adh_short"/>
    <property type="match status" value="1"/>
</dbReference>
<dbReference type="PANTHER" id="PTHR43157">
    <property type="entry name" value="PHOSPHATIDYLINOSITOL-GLYCAN BIOSYNTHESIS CLASS F PROTEIN-RELATED"/>
    <property type="match status" value="1"/>
</dbReference>
<gene>
    <name evidence="2" type="ORF">BDW02DRAFT_506614</name>
</gene>
<name>A0A6A5K8R2_9PLEO</name>
<sequence>MSLTRFLRSQLLVSLPPPTHSFANRTVLVTGSNTGLGLEAARHFTQLGASRVLLAVRSLDKGEHARQSIETSTGIKNVVKVMHLDMSSYASVLDFAEKLEKEVPRLDIAVLNAGVNRGIWEVFEDDEATLTVNVVATYLLACALVPTLRRTAKQFNTRPTLTFTGSEVHEWAQFPEKNAPDGKIFDALNKKEVKGKPVDLGNRYQLSKLLQLLCAREFSALVTDVTVNTVNPGLCYSELSRESGWGMWILLKLLARQTEAGSRNLVWAAGMGEESHGTYVSDCKVEAPSAWVRSEEGKRAGGRVWREVVEKLERAKSGITKV</sequence>
<dbReference type="PRINTS" id="PR00081">
    <property type="entry name" value="GDHRDH"/>
</dbReference>
<dbReference type="AlphaFoldDB" id="A0A6A5K8R2"/>
<dbReference type="PANTHER" id="PTHR43157:SF31">
    <property type="entry name" value="PHOSPHATIDYLINOSITOL-GLYCAN BIOSYNTHESIS CLASS F PROTEIN"/>
    <property type="match status" value="1"/>
</dbReference>
<dbReference type="SUPFAM" id="SSF51735">
    <property type="entry name" value="NAD(P)-binding Rossmann-fold domains"/>
    <property type="match status" value="1"/>
</dbReference>